<dbReference type="PROSITE" id="PS51257">
    <property type="entry name" value="PROKAR_LIPOPROTEIN"/>
    <property type="match status" value="1"/>
</dbReference>
<feature type="non-terminal residue" evidence="2">
    <location>
        <position position="110"/>
    </location>
</feature>
<dbReference type="Proteomes" id="UP000823960">
    <property type="component" value="Unassembled WGS sequence"/>
</dbReference>
<protein>
    <submittedName>
        <fullName evidence="2">Uncharacterized protein</fullName>
    </submittedName>
</protein>
<feature type="chain" id="PRO_5038493394" evidence="1">
    <location>
        <begin position="25"/>
        <end position="110"/>
    </location>
</feature>
<gene>
    <name evidence="2" type="ORF">IAD28_06630</name>
</gene>
<dbReference type="AlphaFoldDB" id="A0A9D1NRT7"/>
<accession>A0A9D1NRT7</accession>
<proteinExistence type="predicted"/>
<reference evidence="2" key="2">
    <citation type="journal article" date="2021" name="PeerJ">
        <title>Extensive microbial diversity within the chicken gut microbiome revealed by metagenomics and culture.</title>
        <authorList>
            <person name="Gilroy R."/>
            <person name="Ravi A."/>
            <person name="Getino M."/>
            <person name="Pursley I."/>
            <person name="Horton D.L."/>
            <person name="Alikhan N.F."/>
            <person name="Baker D."/>
            <person name="Gharbi K."/>
            <person name="Hall N."/>
            <person name="Watson M."/>
            <person name="Adriaenssens E.M."/>
            <person name="Foster-Nyarko E."/>
            <person name="Jarju S."/>
            <person name="Secka A."/>
            <person name="Antonio M."/>
            <person name="Oren A."/>
            <person name="Chaudhuri R.R."/>
            <person name="La Ragione R."/>
            <person name="Hildebrand F."/>
            <person name="Pallen M.J."/>
        </authorList>
    </citation>
    <scope>NUCLEOTIDE SEQUENCE</scope>
    <source>
        <strain evidence="2">1370</strain>
    </source>
</reference>
<evidence type="ECO:0000256" key="1">
    <source>
        <dbReference type="SAM" id="SignalP"/>
    </source>
</evidence>
<evidence type="ECO:0000313" key="2">
    <source>
        <dbReference type="EMBL" id="HIV11347.1"/>
    </source>
</evidence>
<name>A0A9D1NRT7_9FIRM</name>
<feature type="signal peptide" evidence="1">
    <location>
        <begin position="1"/>
        <end position="24"/>
    </location>
</feature>
<sequence>MNLLRKILPVLLAAAMLLSLTGCGDTSWIVKVDGVAVNSGLYIYYQGIGYTAAGYELMAENTDYYYKVMYGESYIDDTIGDQTVREYMNDYAIDMCKQYVVVERLFEELG</sequence>
<dbReference type="EMBL" id="DVOL01000094">
    <property type="protein sequence ID" value="HIV11347.1"/>
    <property type="molecule type" value="Genomic_DNA"/>
</dbReference>
<keyword evidence="1" id="KW-0732">Signal</keyword>
<evidence type="ECO:0000313" key="3">
    <source>
        <dbReference type="Proteomes" id="UP000823960"/>
    </source>
</evidence>
<comment type="caution">
    <text evidence="2">The sequence shown here is derived from an EMBL/GenBank/DDBJ whole genome shotgun (WGS) entry which is preliminary data.</text>
</comment>
<organism evidence="2 3">
    <name type="scientific">Candidatus Faeciplasma avium</name>
    <dbReference type="NCBI Taxonomy" id="2840798"/>
    <lineage>
        <taxon>Bacteria</taxon>
        <taxon>Bacillati</taxon>
        <taxon>Bacillota</taxon>
        <taxon>Clostridia</taxon>
        <taxon>Eubacteriales</taxon>
        <taxon>Oscillospiraceae</taxon>
        <taxon>Oscillospiraceae incertae sedis</taxon>
        <taxon>Candidatus Faeciplasma</taxon>
    </lineage>
</organism>
<reference evidence="2" key="1">
    <citation type="submission" date="2020-10" db="EMBL/GenBank/DDBJ databases">
        <authorList>
            <person name="Gilroy R."/>
        </authorList>
    </citation>
    <scope>NUCLEOTIDE SEQUENCE</scope>
    <source>
        <strain evidence="2">1370</strain>
    </source>
</reference>